<sequence>MQIDLQPTGAAGTYDGRLAISDISVYQAPVMAEILSGLSIVGMLEQMAGEGIKFAEVDADFRLDPEQLVLRSSSAVGASMGLSLGGYYALSSQQLNMQGVFSPLYIINAVGQILTRKGEGLFGMTFTVKGTTAAPSVSVNPLTLLAPGPLREIFRSRPPQAGQ</sequence>
<gene>
    <name evidence="1" type="ORF">PSAL_011140</name>
</gene>
<dbReference type="EMBL" id="CP060436">
    <property type="protein sequence ID" value="QPM89885.1"/>
    <property type="molecule type" value="Genomic_DNA"/>
</dbReference>
<evidence type="ECO:0000313" key="2">
    <source>
        <dbReference type="Proteomes" id="UP000283786"/>
    </source>
</evidence>
<evidence type="ECO:0000313" key="1">
    <source>
        <dbReference type="EMBL" id="QPM89885.1"/>
    </source>
</evidence>
<proteinExistence type="predicted"/>
<accession>A0A7T1BT05</accession>
<organism evidence="1 2">
    <name type="scientific">Pseudooceanicola algae</name>
    <dbReference type="NCBI Taxonomy" id="1537215"/>
    <lineage>
        <taxon>Bacteria</taxon>
        <taxon>Pseudomonadati</taxon>
        <taxon>Pseudomonadota</taxon>
        <taxon>Alphaproteobacteria</taxon>
        <taxon>Rhodobacterales</taxon>
        <taxon>Paracoccaceae</taxon>
        <taxon>Pseudooceanicola</taxon>
    </lineage>
</organism>
<reference evidence="1 2" key="1">
    <citation type="submission" date="2020-08" db="EMBL/GenBank/DDBJ databases">
        <title>Genome sequence of Rhodobacteraceae bacterium Lw-13e.</title>
        <authorList>
            <person name="Poehlein A."/>
            <person name="Wolter L."/>
            <person name="Daniel R."/>
            <person name="Brinkhoff T."/>
        </authorList>
    </citation>
    <scope>NUCLEOTIDE SEQUENCE [LARGE SCALE GENOMIC DNA]</scope>
    <source>
        <strain evidence="1 2">Lw-13e</strain>
    </source>
</reference>
<protein>
    <recommendedName>
        <fullName evidence="3">AsmA-like C-terminal domain-containing protein</fullName>
    </recommendedName>
</protein>
<keyword evidence="2" id="KW-1185">Reference proteome</keyword>
<name>A0A7T1BT05_9RHOB</name>
<evidence type="ECO:0008006" key="3">
    <source>
        <dbReference type="Google" id="ProtNLM"/>
    </source>
</evidence>
<dbReference type="AlphaFoldDB" id="A0A7T1BT05"/>
<dbReference type="KEGG" id="palw:PSAL_011140"/>
<dbReference type="Proteomes" id="UP000283786">
    <property type="component" value="Chromosome"/>
</dbReference>